<evidence type="ECO:0000313" key="3">
    <source>
        <dbReference type="Proteomes" id="UP000299102"/>
    </source>
</evidence>
<name>A0A4C1WLY2_EUMVA</name>
<reference evidence="2 3" key="1">
    <citation type="journal article" date="2019" name="Commun. Biol.">
        <title>The bagworm genome reveals a unique fibroin gene that provides high tensile strength.</title>
        <authorList>
            <person name="Kono N."/>
            <person name="Nakamura H."/>
            <person name="Ohtoshi R."/>
            <person name="Tomita M."/>
            <person name="Numata K."/>
            <person name="Arakawa K."/>
        </authorList>
    </citation>
    <scope>NUCLEOTIDE SEQUENCE [LARGE SCALE GENOMIC DNA]</scope>
</reference>
<proteinExistence type="predicted"/>
<accession>A0A4C1WLY2</accession>
<sequence>MDLAKNKGSTSSDLCKDAPRLDEPNKAFNDARWMTGHHRPRQPSHAQQTPVSRTVSLVTNKAEGTSSPVAKGLDYLKEMRLPHLPEITLHQYCPISYEVVVGTMITHQLMGMS</sequence>
<evidence type="ECO:0000256" key="1">
    <source>
        <dbReference type="SAM" id="MobiDB-lite"/>
    </source>
</evidence>
<protein>
    <submittedName>
        <fullName evidence="2">Uncharacterized protein</fullName>
    </submittedName>
</protein>
<keyword evidence="3" id="KW-1185">Reference proteome</keyword>
<dbReference type="EMBL" id="BGZK01000590">
    <property type="protein sequence ID" value="GBP51840.1"/>
    <property type="molecule type" value="Genomic_DNA"/>
</dbReference>
<dbReference type="AlphaFoldDB" id="A0A4C1WLY2"/>
<feature type="compositionally biased region" description="Basic and acidic residues" evidence="1">
    <location>
        <begin position="14"/>
        <end position="25"/>
    </location>
</feature>
<gene>
    <name evidence="2" type="ORF">EVAR_88545_1</name>
</gene>
<comment type="caution">
    <text evidence="2">The sequence shown here is derived from an EMBL/GenBank/DDBJ whole genome shotgun (WGS) entry which is preliminary data.</text>
</comment>
<evidence type="ECO:0000313" key="2">
    <source>
        <dbReference type="EMBL" id="GBP51840.1"/>
    </source>
</evidence>
<organism evidence="2 3">
    <name type="scientific">Eumeta variegata</name>
    <name type="common">Bagworm moth</name>
    <name type="synonym">Eumeta japonica</name>
    <dbReference type="NCBI Taxonomy" id="151549"/>
    <lineage>
        <taxon>Eukaryota</taxon>
        <taxon>Metazoa</taxon>
        <taxon>Ecdysozoa</taxon>
        <taxon>Arthropoda</taxon>
        <taxon>Hexapoda</taxon>
        <taxon>Insecta</taxon>
        <taxon>Pterygota</taxon>
        <taxon>Neoptera</taxon>
        <taxon>Endopterygota</taxon>
        <taxon>Lepidoptera</taxon>
        <taxon>Glossata</taxon>
        <taxon>Ditrysia</taxon>
        <taxon>Tineoidea</taxon>
        <taxon>Psychidae</taxon>
        <taxon>Oiketicinae</taxon>
        <taxon>Eumeta</taxon>
    </lineage>
</organism>
<feature type="region of interest" description="Disordered" evidence="1">
    <location>
        <begin position="1"/>
        <end position="51"/>
    </location>
</feature>
<dbReference type="Proteomes" id="UP000299102">
    <property type="component" value="Unassembled WGS sequence"/>
</dbReference>